<organism evidence="23">
    <name type="scientific">Rhizophora mucronata</name>
    <name type="common">Asiatic mangrove</name>
    <dbReference type="NCBI Taxonomy" id="61149"/>
    <lineage>
        <taxon>Eukaryota</taxon>
        <taxon>Viridiplantae</taxon>
        <taxon>Streptophyta</taxon>
        <taxon>Embryophyta</taxon>
        <taxon>Tracheophyta</taxon>
        <taxon>Spermatophyta</taxon>
        <taxon>Magnoliopsida</taxon>
        <taxon>eudicotyledons</taxon>
        <taxon>Gunneridae</taxon>
        <taxon>Pentapetalae</taxon>
        <taxon>rosids</taxon>
        <taxon>fabids</taxon>
        <taxon>Malpighiales</taxon>
        <taxon>Rhizophoraceae</taxon>
        <taxon>Rhizophora</taxon>
    </lineage>
</organism>
<dbReference type="FunFam" id="1.10.510.10:FF:000384">
    <property type="entry name" value="G-type lectin S-receptor-like serine/threonine-protein kinase"/>
    <property type="match status" value="1"/>
</dbReference>
<dbReference type="InterPro" id="IPR000719">
    <property type="entry name" value="Prot_kinase_dom"/>
</dbReference>
<evidence type="ECO:0000256" key="12">
    <source>
        <dbReference type="ARBA" id="ARBA00023157"/>
    </source>
</evidence>
<dbReference type="InterPro" id="IPR008271">
    <property type="entry name" value="Ser/Thr_kinase_AS"/>
</dbReference>
<feature type="binding site" evidence="18">
    <location>
        <position position="551"/>
    </location>
    <ligand>
        <name>ATP</name>
        <dbReference type="ChEBI" id="CHEBI:30616"/>
    </ligand>
</feature>
<feature type="chain" id="PRO_5015126996" description="Receptor-like serine/threonine-protein kinase" evidence="20">
    <location>
        <begin position="22"/>
        <end position="804"/>
    </location>
</feature>
<evidence type="ECO:0000256" key="5">
    <source>
        <dbReference type="ARBA" id="ARBA00022692"/>
    </source>
</evidence>
<dbReference type="Pfam" id="PF00954">
    <property type="entry name" value="S_locus_glycop"/>
    <property type="match status" value="1"/>
</dbReference>
<evidence type="ECO:0000256" key="16">
    <source>
        <dbReference type="ARBA" id="ARBA00048679"/>
    </source>
</evidence>
<evidence type="ECO:0000256" key="7">
    <source>
        <dbReference type="ARBA" id="ARBA00022741"/>
    </source>
</evidence>
<keyword evidence="7 17" id="KW-0547">Nucleotide-binding</keyword>
<comment type="catalytic activity">
    <reaction evidence="15 17">
        <text>L-threonyl-[protein] + ATP = O-phospho-L-threonyl-[protein] + ADP + H(+)</text>
        <dbReference type="Rhea" id="RHEA:46608"/>
        <dbReference type="Rhea" id="RHEA-COMP:11060"/>
        <dbReference type="Rhea" id="RHEA-COMP:11605"/>
        <dbReference type="ChEBI" id="CHEBI:15378"/>
        <dbReference type="ChEBI" id="CHEBI:30013"/>
        <dbReference type="ChEBI" id="CHEBI:30616"/>
        <dbReference type="ChEBI" id="CHEBI:61977"/>
        <dbReference type="ChEBI" id="CHEBI:456216"/>
        <dbReference type="EC" id="2.7.11.1"/>
    </reaction>
</comment>
<dbReference type="InterPro" id="IPR024171">
    <property type="entry name" value="SRK-like_kinase"/>
</dbReference>
<evidence type="ECO:0000256" key="19">
    <source>
        <dbReference type="SAM" id="Phobius"/>
    </source>
</evidence>
<sequence length="804" mass="90674">MAVQDRLIFFVLLVISSSSFSSSNLERLIKGSSLSVEKSDDFLTSPGGIFSAGFLPVGSNAYCFAIWFAEPLCSNNCTAVWMANRDQPVNGKQSKLSLLHSGNLVLTDAGSFTVWTSNTASLSFMQLSLQDSGNLVLLGLEGDVLWQSFDFPTNTLLPGQLLTKNRGLISSRSQSNQSSGFYSLYFDNDNVLRLLYNGPETSGIYWPDPNVMSWEEGRFSYNSSRIAFLDSWGNFSSTDHFSMVSTDYGTNQMQRRLTIDYDGNVRLYSRKDGRDMWIVSGQFMQEPCLVHGICGPNSMCSYVPTISASGSNRKCSCLPGFKRKDATDWSLGCEPEFNLSCQRSEITFLQLTHVEFYGYDSSFHPNYTLEMCKNICSQSCDCKGFQLKFIKPDHPSNIPYCFPKIKLLNGRRFPNFQGDLYLKVMKTSPASFAAKNQLSELDCSNESIKLLHRTYKKTRKSGTLEFVLWFSCAVGVIEFVSIFLAWCFLANKQHNSGAERQGYHVATGFRKFTYDELKKATQGFTAEIGRGAGGIVYKGILPGHRVAAIKKLYEADQGEPEFRAEFSTIGKLNHMNLIEMWGYCAEGKHRLLVYEYMEHGSLAENLSIKALDWKQRFDIAVGVAKGLAYLHEECLEWVLHCDIKPQNILLDRDFQPKLSDFGLFQTLRRGSNANSRISKIRGTRGYIAPEWVFNQPITSKVDVYSYGMVMLEMVTGRSPTAEAEARRLTAWLTEEMERASRIEHVIDPELHGKYDKLKMEVLVEVALRCVRDNKDDRPSMSQVVEMLLHHENDSSLSVIGPTAF</sequence>
<evidence type="ECO:0000256" key="13">
    <source>
        <dbReference type="ARBA" id="ARBA00023170"/>
    </source>
</evidence>
<evidence type="ECO:0000259" key="22">
    <source>
        <dbReference type="PROSITE" id="PS50927"/>
    </source>
</evidence>
<dbReference type="PROSITE" id="PS50011">
    <property type="entry name" value="PROTEIN_KINASE_DOM"/>
    <property type="match status" value="1"/>
</dbReference>
<keyword evidence="12" id="KW-1015">Disulfide bond</keyword>
<dbReference type="GO" id="GO:0004674">
    <property type="term" value="F:protein serine/threonine kinase activity"/>
    <property type="evidence" value="ECO:0007669"/>
    <property type="project" value="UniProtKB-KW"/>
</dbReference>
<keyword evidence="11 19" id="KW-0472">Membrane</keyword>
<dbReference type="PIRSF" id="PIRSF000641">
    <property type="entry name" value="SRK"/>
    <property type="match status" value="1"/>
</dbReference>
<reference evidence="23" key="1">
    <citation type="submission" date="2018-02" db="EMBL/GenBank/DDBJ databases">
        <title>Rhizophora mucronata_Transcriptome.</title>
        <authorList>
            <person name="Meera S.P."/>
            <person name="Sreeshan A."/>
            <person name="Augustine A."/>
        </authorList>
    </citation>
    <scope>NUCLEOTIDE SEQUENCE</scope>
    <source>
        <tissue evidence="23">Leaf</tissue>
    </source>
</reference>
<keyword evidence="2 17" id="KW-0723">Serine/threonine-protein kinase</keyword>
<dbReference type="GO" id="GO:0005524">
    <property type="term" value="F:ATP binding"/>
    <property type="evidence" value="ECO:0007669"/>
    <property type="project" value="UniProtKB-UniRule"/>
</dbReference>
<evidence type="ECO:0000256" key="14">
    <source>
        <dbReference type="ARBA" id="ARBA00023180"/>
    </source>
</evidence>
<evidence type="ECO:0000256" key="6">
    <source>
        <dbReference type="ARBA" id="ARBA00022729"/>
    </source>
</evidence>
<name>A0A2P2MR24_RHIMU</name>
<dbReference type="SMART" id="SM00108">
    <property type="entry name" value="B_lectin"/>
    <property type="match status" value="1"/>
</dbReference>
<dbReference type="InterPro" id="IPR017441">
    <property type="entry name" value="Protein_kinase_ATP_BS"/>
</dbReference>
<feature type="transmembrane region" description="Helical" evidence="19">
    <location>
        <begin position="466"/>
        <end position="490"/>
    </location>
</feature>
<evidence type="ECO:0000256" key="2">
    <source>
        <dbReference type="ARBA" id="ARBA00022527"/>
    </source>
</evidence>
<keyword evidence="13" id="KW-0675">Receptor</keyword>
<evidence type="ECO:0000256" key="8">
    <source>
        <dbReference type="ARBA" id="ARBA00022777"/>
    </source>
</evidence>
<evidence type="ECO:0000256" key="10">
    <source>
        <dbReference type="ARBA" id="ARBA00022989"/>
    </source>
</evidence>
<dbReference type="SUPFAM" id="SSF51110">
    <property type="entry name" value="alpha-D-mannose-specific plant lectins"/>
    <property type="match status" value="1"/>
</dbReference>
<dbReference type="Pfam" id="PF01453">
    <property type="entry name" value="B_lectin"/>
    <property type="match status" value="1"/>
</dbReference>
<keyword evidence="3" id="KW-0245">EGF-like domain</keyword>
<dbReference type="SUPFAM" id="SSF56112">
    <property type="entry name" value="Protein kinase-like (PK-like)"/>
    <property type="match status" value="1"/>
</dbReference>
<evidence type="ECO:0000256" key="3">
    <source>
        <dbReference type="ARBA" id="ARBA00022536"/>
    </source>
</evidence>
<proteinExistence type="inferred from homology"/>
<dbReference type="Gene3D" id="2.90.10.10">
    <property type="entry name" value="Bulb-type lectin domain"/>
    <property type="match status" value="2"/>
</dbReference>
<dbReference type="Pfam" id="PF00069">
    <property type="entry name" value="Pkinase"/>
    <property type="match status" value="1"/>
</dbReference>
<dbReference type="CDD" id="cd14066">
    <property type="entry name" value="STKc_IRAK"/>
    <property type="match status" value="1"/>
</dbReference>
<evidence type="ECO:0000313" key="23">
    <source>
        <dbReference type="EMBL" id="MBX32668.1"/>
    </source>
</evidence>
<keyword evidence="6 20" id="KW-0732">Signal</keyword>
<feature type="signal peptide" evidence="20">
    <location>
        <begin position="1"/>
        <end position="21"/>
    </location>
</feature>
<dbReference type="EMBL" id="GGEC01052184">
    <property type="protein sequence ID" value="MBX32668.1"/>
    <property type="molecule type" value="Transcribed_RNA"/>
</dbReference>
<dbReference type="PANTHER" id="PTHR47974:SF26">
    <property type="entry name" value="RECEPTOR-LIKE SERINE_THREONINE-PROTEIN KINASE"/>
    <property type="match status" value="1"/>
</dbReference>
<dbReference type="Gene3D" id="1.10.510.10">
    <property type="entry name" value="Transferase(Phosphotransferase) domain 1"/>
    <property type="match status" value="1"/>
</dbReference>
<protein>
    <recommendedName>
        <fullName evidence="17">Receptor-like serine/threonine-protein kinase</fullName>
        <ecNumber evidence="17">2.7.11.1</ecNumber>
    </recommendedName>
</protein>
<keyword evidence="14" id="KW-0325">Glycoprotein</keyword>
<dbReference type="CDD" id="cd00028">
    <property type="entry name" value="B_lectin"/>
    <property type="match status" value="1"/>
</dbReference>
<dbReference type="Gene3D" id="3.30.200.20">
    <property type="entry name" value="Phosphorylase Kinase, domain 1"/>
    <property type="match status" value="1"/>
</dbReference>
<evidence type="ECO:0000256" key="1">
    <source>
        <dbReference type="ARBA" id="ARBA00004479"/>
    </source>
</evidence>
<dbReference type="InterPro" id="IPR001480">
    <property type="entry name" value="Bulb-type_lectin_dom"/>
</dbReference>
<comment type="catalytic activity">
    <reaction evidence="16 17">
        <text>L-seryl-[protein] + ATP = O-phospho-L-seryl-[protein] + ADP + H(+)</text>
        <dbReference type="Rhea" id="RHEA:17989"/>
        <dbReference type="Rhea" id="RHEA-COMP:9863"/>
        <dbReference type="Rhea" id="RHEA-COMP:11604"/>
        <dbReference type="ChEBI" id="CHEBI:15378"/>
        <dbReference type="ChEBI" id="CHEBI:29999"/>
        <dbReference type="ChEBI" id="CHEBI:30616"/>
        <dbReference type="ChEBI" id="CHEBI:83421"/>
        <dbReference type="ChEBI" id="CHEBI:456216"/>
        <dbReference type="EC" id="2.7.11.1"/>
    </reaction>
</comment>
<dbReference type="InterPro" id="IPR000858">
    <property type="entry name" value="S_locus_glycoprot_dom"/>
</dbReference>
<dbReference type="AlphaFoldDB" id="A0A2P2MR24"/>
<dbReference type="InterPro" id="IPR036426">
    <property type="entry name" value="Bulb-type_lectin_dom_sf"/>
</dbReference>
<evidence type="ECO:0000256" key="17">
    <source>
        <dbReference type="PIRNR" id="PIRNR000641"/>
    </source>
</evidence>
<dbReference type="EC" id="2.7.11.1" evidence="17"/>
<dbReference type="SMART" id="SM00220">
    <property type="entry name" value="S_TKc"/>
    <property type="match status" value="1"/>
</dbReference>
<feature type="domain" description="Protein kinase" evidence="21">
    <location>
        <begin position="522"/>
        <end position="793"/>
    </location>
</feature>
<evidence type="ECO:0000259" key="21">
    <source>
        <dbReference type="PROSITE" id="PS50011"/>
    </source>
</evidence>
<accession>A0A2P2MR24</accession>
<dbReference type="InterPro" id="IPR011009">
    <property type="entry name" value="Kinase-like_dom_sf"/>
</dbReference>
<dbReference type="PROSITE" id="PS00108">
    <property type="entry name" value="PROTEIN_KINASE_ST"/>
    <property type="match status" value="1"/>
</dbReference>
<dbReference type="PANTHER" id="PTHR47974">
    <property type="entry name" value="OS07G0415500 PROTEIN"/>
    <property type="match status" value="1"/>
</dbReference>
<dbReference type="PROSITE" id="PS00107">
    <property type="entry name" value="PROTEIN_KINASE_ATP"/>
    <property type="match status" value="1"/>
</dbReference>
<evidence type="ECO:0000256" key="11">
    <source>
        <dbReference type="ARBA" id="ARBA00023136"/>
    </source>
</evidence>
<dbReference type="FunFam" id="3.30.200.20:FF:000059">
    <property type="entry name" value="S-receptor-like serine/threonine-protein kinase"/>
    <property type="match status" value="1"/>
</dbReference>
<keyword evidence="4 17" id="KW-0808">Transferase</keyword>
<evidence type="ECO:0000256" key="4">
    <source>
        <dbReference type="ARBA" id="ARBA00022679"/>
    </source>
</evidence>
<keyword evidence="9 17" id="KW-0067">ATP-binding</keyword>
<comment type="similarity">
    <text evidence="17">Belongs to the protein kinase superfamily. Ser/Thr protein kinase family.</text>
</comment>
<feature type="domain" description="Bulb-type lectin" evidence="22">
    <location>
        <begin position="28"/>
        <end position="150"/>
    </location>
</feature>
<dbReference type="GO" id="GO:0016020">
    <property type="term" value="C:membrane"/>
    <property type="evidence" value="ECO:0007669"/>
    <property type="project" value="UniProtKB-SubCell"/>
</dbReference>
<evidence type="ECO:0000256" key="9">
    <source>
        <dbReference type="ARBA" id="ARBA00022840"/>
    </source>
</evidence>
<evidence type="ECO:0000256" key="20">
    <source>
        <dbReference type="SAM" id="SignalP"/>
    </source>
</evidence>
<keyword evidence="10 19" id="KW-1133">Transmembrane helix</keyword>
<dbReference type="PROSITE" id="PS50927">
    <property type="entry name" value="BULB_LECTIN"/>
    <property type="match status" value="1"/>
</dbReference>
<comment type="subcellular location">
    <subcellularLocation>
        <location evidence="1">Membrane</location>
        <topology evidence="1">Single-pass type I membrane protein</topology>
    </subcellularLocation>
</comment>
<evidence type="ECO:0000256" key="15">
    <source>
        <dbReference type="ARBA" id="ARBA00047899"/>
    </source>
</evidence>
<keyword evidence="8 17" id="KW-0418">Kinase</keyword>
<dbReference type="FunFam" id="2.90.10.10:FF:000017">
    <property type="entry name" value="Putative receptor protein kinase ZmPK1"/>
    <property type="match status" value="1"/>
</dbReference>
<evidence type="ECO:0000256" key="18">
    <source>
        <dbReference type="PROSITE-ProRule" id="PRU10141"/>
    </source>
</evidence>
<dbReference type="GO" id="GO:0048544">
    <property type="term" value="P:recognition of pollen"/>
    <property type="evidence" value="ECO:0007669"/>
    <property type="project" value="InterPro"/>
</dbReference>
<keyword evidence="5 19" id="KW-0812">Transmembrane</keyword>
<dbReference type="GO" id="GO:0106310">
    <property type="term" value="F:protein serine kinase activity"/>
    <property type="evidence" value="ECO:0007669"/>
    <property type="project" value="RHEA"/>
</dbReference>